<dbReference type="Gene3D" id="3.30.160.390">
    <property type="entry name" value="Integrase, DNA-binding domain"/>
    <property type="match status" value="1"/>
</dbReference>
<reference evidence="8" key="4">
    <citation type="submission" date="2018-10" db="EMBL/GenBank/DDBJ databases">
        <authorList>
            <consortium name="PulseNet: The National Subtyping Network for Foodborne Disease Surveillance"/>
            <person name="Tarr C.L."/>
            <person name="Trees E."/>
            <person name="Katz L.S."/>
            <person name="Carleton-Romer H.A."/>
            <person name="Stroika S."/>
            <person name="Kucerova Z."/>
            <person name="Roache K.F."/>
            <person name="Sabol A.L."/>
            <person name="Besser J."/>
            <person name="Gerner-Smidt P."/>
        </authorList>
    </citation>
    <scope>NUCLEOTIDE SEQUENCE [LARGE SCALE GENOMIC DNA]</scope>
    <source>
        <strain evidence="4">PNUSAS043708</strain>
        <strain evidence="3">PNUSAS046051</strain>
        <strain evidence="8">PNUSAS056479</strain>
        <strain evidence="6">PNUSAS096846</strain>
        <strain evidence="7">PNUSAS109563</strain>
    </source>
</reference>
<evidence type="ECO:0000313" key="11">
    <source>
        <dbReference type="EMBL" id="SUF95221.1"/>
    </source>
</evidence>
<dbReference type="Proteomes" id="UP000839926">
    <property type="component" value="Unassembled WGS sequence"/>
</dbReference>
<evidence type="ECO:0000259" key="2">
    <source>
        <dbReference type="Pfam" id="PF13356"/>
    </source>
</evidence>
<protein>
    <submittedName>
        <fullName evidence="10">DUF4102 domain-containing protein</fullName>
    </submittedName>
    <submittedName>
        <fullName evidence="11">Mobile element protein</fullName>
    </submittedName>
</protein>
<dbReference type="Proteomes" id="UP000254463">
    <property type="component" value="Unassembled WGS sequence"/>
</dbReference>
<accession>A0A100KWG9</accession>
<dbReference type="AlphaFoldDB" id="A0A100KWG9"/>
<evidence type="ECO:0000313" key="3">
    <source>
        <dbReference type="EMBL" id="EBM1208298.1"/>
    </source>
</evidence>
<evidence type="ECO:0000256" key="1">
    <source>
        <dbReference type="SAM" id="Phobius"/>
    </source>
</evidence>
<evidence type="ECO:0000313" key="6">
    <source>
        <dbReference type="EMBL" id="ECR8157959.1"/>
    </source>
</evidence>
<dbReference type="Proteomes" id="UP000885317">
    <property type="component" value="Unassembled WGS sequence"/>
</dbReference>
<dbReference type="InterPro" id="IPR038488">
    <property type="entry name" value="Integrase_DNA-bd_sf"/>
</dbReference>
<evidence type="ECO:0000313" key="8">
    <source>
        <dbReference type="EMBL" id="MLE29902.1"/>
    </source>
</evidence>
<dbReference type="EMBL" id="UGWV01000002">
    <property type="protein sequence ID" value="SUF95221.1"/>
    <property type="molecule type" value="Genomic_DNA"/>
</dbReference>
<dbReference type="EMBL" id="AAGODW010000006">
    <property type="protein sequence ID" value="EBQ1842933.1"/>
    <property type="molecule type" value="Genomic_DNA"/>
</dbReference>
<evidence type="ECO:0000313" key="10">
    <source>
        <dbReference type="EMBL" id="RXL20523.1"/>
    </source>
</evidence>
<dbReference type="RefSeq" id="WP_001624696.1">
    <property type="nucleotide sequence ID" value="NZ_AP024347.1"/>
</dbReference>
<sequence>MPLTDSKIRATKPSPTPFKLTASHGLYLLVSPGGSCLWYLKYHFDRKEYSARWIREPCRRI</sequence>
<dbReference type="EMBL" id="AAGIXZ010000009">
    <property type="protein sequence ID" value="EBO5705904.1"/>
    <property type="molecule type" value="Genomic_DNA"/>
</dbReference>
<dbReference type="Proteomes" id="UP000885256">
    <property type="component" value="Unassembled WGS sequence"/>
</dbReference>
<dbReference type="EMBL" id="AAMGXV010000007">
    <property type="protein sequence ID" value="EDH2516945.1"/>
    <property type="molecule type" value="Genomic_DNA"/>
</dbReference>
<dbReference type="Proteomes" id="UP000839618">
    <property type="component" value="Unassembled WGS sequence"/>
</dbReference>
<dbReference type="Proteomes" id="UP000839900">
    <property type="component" value="Unassembled WGS sequence"/>
</dbReference>
<reference evidence="10" key="5">
    <citation type="submission" date="2019-01" db="EMBL/GenBank/DDBJ databases">
        <title>Whole genome sequencing of Salmonella enterica.</title>
        <authorList>
            <person name="Cao G."/>
        </authorList>
    </citation>
    <scope>NUCLEOTIDE SEQUENCE [LARGE SCALE GENOMIC DNA]</scope>
    <source>
        <strain evidence="10">CFSAN074594</strain>
    </source>
</reference>
<feature type="transmembrane region" description="Helical" evidence="1">
    <location>
        <begin position="20"/>
        <end position="40"/>
    </location>
</feature>
<keyword evidence="1" id="KW-1133">Transmembrane helix</keyword>
<organism evidence="10">
    <name type="scientific">Salmonella enterica</name>
    <name type="common">Salmonella choleraesuis</name>
    <dbReference type="NCBI Taxonomy" id="28901"/>
    <lineage>
        <taxon>Bacteria</taxon>
        <taxon>Pseudomonadati</taxon>
        <taxon>Pseudomonadota</taxon>
        <taxon>Gammaproteobacteria</taxon>
        <taxon>Enterobacterales</taxon>
        <taxon>Enterobacteriaceae</taxon>
        <taxon>Salmonella</taxon>
    </lineage>
</organism>
<dbReference type="InterPro" id="IPR025166">
    <property type="entry name" value="Integrase_DNA_bind_dom"/>
</dbReference>
<proteinExistence type="predicted"/>
<dbReference type="EMBL" id="SDIQ01000023">
    <property type="protein sequence ID" value="RXL20523.1"/>
    <property type="molecule type" value="Genomic_DNA"/>
</dbReference>
<dbReference type="Proteomes" id="UP000839587">
    <property type="component" value="Unassembled WGS sequence"/>
</dbReference>
<dbReference type="EMBL" id="QWJL01000005">
    <property type="protein sequence ID" value="RIP30534.1"/>
    <property type="molecule type" value="Genomic_DNA"/>
</dbReference>
<evidence type="ECO:0000313" key="5">
    <source>
        <dbReference type="EMBL" id="EBQ1842933.1"/>
    </source>
</evidence>
<evidence type="ECO:0000313" key="7">
    <source>
        <dbReference type="EMBL" id="EDH2516945.1"/>
    </source>
</evidence>
<dbReference type="Pfam" id="PF13356">
    <property type="entry name" value="Arm-DNA-bind_3"/>
    <property type="match status" value="1"/>
</dbReference>
<dbReference type="EMBL" id="AAKHLQ010000018">
    <property type="protein sequence ID" value="ECR8157959.1"/>
    <property type="molecule type" value="Genomic_DNA"/>
</dbReference>
<gene>
    <name evidence="9" type="ORF">A7D45_08435</name>
    <name evidence="5" type="ORF">AZF90_14840</name>
    <name evidence="4" type="ORF">DSQ24_19180</name>
    <name evidence="3" type="ORF">DT651_23010</name>
    <name evidence="8" type="ORF">EBH50_07970</name>
    <name evidence="10" type="ORF">EKD96_14880</name>
    <name evidence="6" type="ORF">F2D26_16870</name>
    <name evidence="7" type="ORF">GC609_17130</name>
    <name evidence="11" type="ORF">NCTC6385_02148</name>
</gene>
<reference evidence="11 12" key="1">
    <citation type="submission" date="2018-06" db="EMBL/GenBank/DDBJ databases">
        <authorList>
            <consortium name="Pathogen Informatics"/>
            <person name="Doyle S."/>
        </authorList>
    </citation>
    <scope>NUCLEOTIDE SEQUENCE [LARGE SCALE GENOMIC DNA]</scope>
    <source>
        <strain evidence="11 12">NCTC6385</strain>
    </source>
</reference>
<evidence type="ECO:0000313" key="4">
    <source>
        <dbReference type="EMBL" id="EBO5705904.1"/>
    </source>
</evidence>
<dbReference type="Proteomes" id="UP000839536">
    <property type="component" value="Unassembled WGS sequence"/>
</dbReference>
<dbReference type="Proteomes" id="UP000839921">
    <property type="component" value="Unassembled WGS sequence"/>
</dbReference>
<evidence type="ECO:0000313" key="9">
    <source>
        <dbReference type="EMBL" id="RIP30534.1"/>
    </source>
</evidence>
<reference evidence="9" key="3">
    <citation type="submission" date="2018-08" db="EMBL/GenBank/DDBJ databases">
        <title>Whole genome sequencing of Salmonella enterica serotype newport.</title>
        <authorList>
            <person name="Bell R."/>
        </authorList>
    </citation>
    <scope>NUCLEOTIDE SEQUENCE [LARGE SCALE GENOMIC DNA]</scope>
    <source>
        <strain evidence="9">CFSAN048053</strain>
    </source>
</reference>
<feature type="domain" description="Integrase DNA-binding" evidence="2">
    <location>
        <begin position="3"/>
        <end position="48"/>
    </location>
</feature>
<keyword evidence="1" id="KW-0472">Membrane</keyword>
<keyword evidence="1" id="KW-0812">Transmembrane</keyword>
<dbReference type="EMBL" id="RUTY01000007">
    <property type="protein sequence ID" value="MLE29902.1"/>
    <property type="molecule type" value="Genomic_DNA"/>
</dbReference>
<reference evidence="5" key="2">
    <citation type="submission" date="2018-07" db="EMBL/GenBank/DDBJ databases">
        <authorList>
            <consortium name="GenomeTrakr network: Whole genome sequencing for foodborne pathogen traceback"/>
        </authorList>
    </citation>
    <scope>NUCLEOTIDE SEQUENCE [LARGE SCALE GENOMIC DNA]</scope>
    <source>
        <strain evidence="5">CFSAN047025</strain>
    </source>
</reference>
<evidence type="ECO:0000313" key="12">
    <source>
        <dbReference type="Proteomes" id="UP000254463"/>
    </source>
</evidence>
<name>A0A100KWG9_SALER</name>
<dbReference type="EMBL" id="AAGBOZ010000044">
    <property type="protein sequence ID" value="EBM1208298.1"/>
    <property type="molecule type" value="Genomic_DNA"/>
</dbReference>